<protein>
    <submittedName>
        <fullName evidence="3">Uncharacterized protein LOC105899633</fullName>
    </submittedName>
</protein>
<keyword evidence="2" id="KW-1185">Reference proteome</keyword>
<gene>
    <name evidence="3" type="primary">LOC105899633</name>
</gene>
<feature type="compositionally biased region" description="Low complexity" evidence="1">
    <location>
        <begin position="10"/>
        <end position="21"/>
    </location>
</feature>
<dbReference type="GeneID" id="105899633"/>
<dbReference type="PANTHER" id="PTHR31025:SF27">
    <property type="entry name" value="SI:CH211-193K19.2-RELATED"/>
    <property type="match status" value="1"/>
</dbReference>
<dbReference type="AlphaFoldDB" id="A0A6P8F672"/>
<evidence type="ECO:0000256" key="1">
    <source>
        <dbReference type="SAM" id="MobiDB-lite"/>
    </source>
</evidence>
<organism evidence="2 3">
    <name type="scientific">Clupea harengus</name>
    <name type="common">Atlantic herring</name>
    <dbReference type="NCBI Taxonomy" id="7950"/>
    <lineage>
        <taxon>Eukaryota</taxon>
        <taxon>Metazoa</taxon>
        <taxon>Chordata</taxon>
        <taxon>Craniata</taxon>
        <taxon>Vertebrata</taxon>
        <taxon>Euteleostomi</taxon>
        <taxon>Actinopterygii</taxon>
        <taxon>Neopterygii</taxon>
        <taxon>Teleostei</taxon>
        <taxon>Clupei</taxon>
        <taxon>Clupeiformes</taxon>
        <taxon>Clupeoidei</taxon>
        <taxon>Clupeidae</taxon>
        <taxon>Clupea</taxon>
    </lineage>
</organism>
<dbReference type="RefSeq" id="XP_031420489.1">
    <property type="nucleotide sequence ID" value="XM_031564629.2"/>
</dbReference>
<proteinExistence type="predicted"/>
<feature type="region of interest" description="Disordered" evidence="1">
    <location>
        <begin position="1"/>
        <end position="21"/>
    </location>
</feature>
<reference evidence="3" key="1">
    <citation type="submission" date="2025-08" db="UniProtKB">
        <authorList>
            <consortium name="RefSeq"/>
        </authorList>
    </citation>
    <scope>IDENTIFICATION</scope>
</reference>
<dbReference type="Proteomes" id="UP000515152">
    <property type="component" value="Chromosome 3"/>
</dbReference>
<evidence type="ECO:0000313" key="3">
    <source>
        <dbReference type="RefSeq" id="XP_031420489.1"/>
    </source>
</evidence>
<dbReference type="KEGG" id="char:105899633"/>
<evidence type="ECO:0000313" key="2">
    <source>
        <dbReference type="Proteomes" id="UP000515152"/>
    </source>
</evidence>
<accession>A0A6P8F672</accession>
<sequence>MQRDESAWMVTGVSPSGSVTSSLSVDTDVLSSDVLSSSESISSRSSWPAVFQVPRFSYDAELKLTQAAVAYLKDGTLFSPDPKLKSDVLDGLLQEIVKYKIYITGKQADQVAQSLIKRHPCLAERGSDTGYGGWKTSIKYKVSNYRSQLKKIGCPEVTVNALKNKPEGKQSPAFGVKKAKRAEVNFCPAYPATETEESLDATRKALLLDSKRKNNREAVRIQMEKTFALRRQEVVRDTPMVADFMARWPALFEVTEINAEFKRITTVPLQSKFLSQIDLHSDNLIKLFRKRGGQIGKSLQATIEKMTDCDIDAGRECLLKGLCMYMGEDPENLVQEYVGIDEVDVSKLIDDTTVGIYVLREHGSSEPEDIGVVLEGLKVLTDLDSIPSAVTMMLGLMYALNLRYPPDLRYTFEALQKIFMELDEGKLSNKVALLKNRLFQ</sequence>
<name>A0A6P8F672_CLUHA</name>
<dbReference type="OrthoDB" id="8895157at2759"/>
<dbReference type="PANTHER" id="PTHR31025">
    <property type="entry name" value="SI:CH211-196P9.1-RELATED"/>
    <property type="match status" value="1"/>
</dbReference>